<name>B9XK24_PEDPL</name>
<protein>
    <submittedName>
        <fullName evidence="1">Uncharacterized protein</fullName>
    </submittedName>
</protein>
<dbReference type="EMBL" id="ABOX02000023">
    <property type="protein sequence ID" value="EEF59847.1"/>
    <property type="molecule type" value="Genomic_DNA"/>
</dbReference>
<evidence type="ECO:0000313" key="2">
    <source>
        <dbReference type="Proteomes" id="UP000003688"/>
    </source>
</evidence>
<gene>
    <name evidence="1" type="ORF">Cflav_PD2854</name>
</gene>
<dbReference type="RefSeq" id="WP_007416167.1">
    <property type="nucleotide sequence ID" value="NZ_ABOX02000023.1"/>
</dbReference>
<comment type="caution">
    <text evidence="1">The sequence shown here is derived from an EMBL/GenBank/DDBJ whole genome shotgun (WGS) entry which is preliminary data.</text>
</comment>
<dbReference type="Proteomes" id="UP000003688">
    <property type="component" value="Unassembled WGS sequence"/>
</dbReference>
<accession>B9XK24</accession>
<sequence precursor="true">MKNKTDLRCWGGTIRKILLVVMLSTVCAMAAIAFRAYCEQMELVAERATNEKLLNHIMEAEQIHALLCRADTGDINSLREVLQLRFDDKIIRVHSLLGEMDDDTRAVAENLFSKFANDRKIHPERYVSTQNTKFQDERVLRVFAHSRPNN</sequence>
<organism evidence="1 2">
    <name type="scientific">Pedosphaera parvula (strain Ellin514)</name>
    <dbReference type="NCBI Taxonomy" id="320771"/>
    <lineage>
        <taxon>Bacteria</taxon>
        <taxon>Pseudomonadati</taxon>
        <taxon>Verrucomicrobiota</taxon>
        <taxon>Pedosphaerae</taxon>
        <taxon>Pedosphaerales</taxon>
        <taxon>Pedosphaeraceae</taxon>
        <taxon>Pedosphaera</taxon>
    </lineage>
</organism>
<dbReference type="STRING" id="320771.Cflav_PD2854"/>
<dbReference type="AlphaFoldDB" id="B9XK24"/>
<proteinExistence type="predicted"/>
<keyword evidence="2" id="KW-1185">Reference proteome</keyword>
<evidence type="ECO:0000313" key="1">
    <source>
        <dbReference type="EMBL" id="EEF59847.1"/>
    </source>
</evidence>
<reference evidence="1 2" key="1">
    <citation type="journal article" date="2011" name="J. Bacteriol.">
        <title>Genome sequence of 'Pedosphaera parvula' Ellin514, an aerobic Verrucomicrobial isolate from pasture soil.</title>
        <authorList>
            <person name="Kant R."/>
            <person name="van Passel M.W."/>
            <person name="Sangwan P."/>
            <person name="Palva A."/>
            <person name="Lucas S."/>
            <person name="Copeland A."/>
            <person name="Lapidus A."/>
            <person name="Glavina Del Rio T."/>
            <person name="Dalin E."/>
            <person name="Tice H."/>
            <person name="Bruce D."/>
            <person name="Goodwin L."/>
            <person name="Pitluck S."/>
            <person name="Chertkov O."/>
            <person name="Larimer F.W."/>
            <person name="Land M.L."/>
            <person name="Hauser L."/>
            <person name="Brettin T.S."/>
            <person name="Detter J.C."/>
            <person name="Han S."/>
            <person name="de Vos W.M."/>
            <person name="Janssen P.H."/>
            <person name="Smidt H."/>
        </authorList>
    </citation>
    <scope>NUCLEOTIDE SEQUENCE [LARGE SCALE GENOMIC DNA]</scope>
    <source>
        <strain evidence="1 2">Ellin514</strain>
    </source>
</reference>